<name>A0A9W9WR24_9EURO</name>
<evidence type="ECO:0000313" key="3">
    <source>
        <dbReference type="Proteomes" id="UP001148312"/>
    </source>
</evidence>
<comment type="caution">
    <text evidence="2">The sequence shown here is derived from an EMBL/GenBank/DDBJ whole genome shotgun (WGS) entry which is preliminary data.</text>
</comment>
<accession>A0A9W9WR24</accession>
<dbReference type="AlphaFoldDB" id="A0A9W9WR24"/>
<sequence>MPPRTGYSSLAGFEIDENGRGSWNGYQEQEQDRGKTIRASTVCVQSEVSQMSEIGEPYEITGMTERAARTVESTQVFRMVVV</sequence>
<evidence type="ECO:0000313" key="2">
    <source>
        <dbReference type="EMBL" id="KAJ5472019.1"/>
    </source>
</evidence>
<proteinExistence type="predicted"/>
<protein>
    <submittedName>
        <fullName evidence="2">Uncharacterized protein</fullName>
    </submittedName>
</protein>
<dbReference type="Proteomes" id="UP001148312">
    <property type="component" value="Unassembled WGS sequence"/>
</dbReference>
<reference evidence="2" key="2">
    <citation type="journal article" date="2023" name="IMA Fungus">
        <title>Comparative genomic study of the Penicillium genus elucidates a diverse pangenome and 15 lateral gene transfer events.</title>
        <authorList>
            <person name="Petersen C."/>
            <person name="Sorensen T."/>
            <person name="Nielsen M.R."/>
            <person name="Sondergaard T.E."/>
            <person name="Sorensen J.L."/>
            <person name="Fitzpatrick D.A."/>
            <person name="Frisvad J.C."/>
            <person name="Nielsen K.L."/>
        </authorList>
    </citation>
    <scope>NUCLEOTIDE SEQUENCE</scope>
    <source>
        <strain evidence="2">IBT 30728</strain>
    </source>
</reference>
<gene>
    <name evidence="2" type="ORF">N7539_008588</name>
</gene>
<dbReference type="RefSeq" id="XP_056786565.1">
    <property type="nucleotide sequence ID" value="XM_056938183.1"/>
</dbReference>
<feature type="region of interest" description="Disordered" evidence="1">
    <location>
        <begin position="1"/>
        <end position="38"/>
    </location>
</feature>
<evidence type="ECO:0000256" key="1">
    <source>
        <dbReference type="SAM" id="MobiDB-lite"/>
    </source>
</evidence>
<keyword evidence="3" id="KW-1185">Reference proteome</keyword>
<reference evidence="2" key="1">
    <citation type="submission" date="2022-12" db="EMBL/GenBank/DDBJ databases">
        <authorList>
            <person name="Petersen C."/>
        </authorList>
    </citation>
    <scope>NUCLEOTIDE SEQUENCE</scope>
    <source>
        <strain evidence="2">IBT 30728</strain>
    </source>
</reference>
<organism evidence="2 3">
    <name type="scientific">Penicillium diatomitis</name>
    <dbReference type="NCBI Taxonomy" id="2819901"/>
    <lineage>
        <taxon>Eukaryota</taxon>
        <taxon>Fungi</taxon>
        <taxon>Dikarya</taxon>
        <taxon>Ascomycota</taxon>
        <taxon>Pezizomycotina</taxon>
        <taxon>Eurotiomycetes</taxon>
        <taxon>Eurotiomycetidae</taxon>
        <taxon>Eurotiales</taxon>
        <taxon>Aspergillaceae</taxon>
        <taxon>Penicillium</taxon>
    </lineage>
</organism>
<dbReference type="EMBL" id="JAPWDQ010000013">
    <property type="protein sequence ID" value="KAJ5472019.1"/>
    <property type="molecule type" value="Genomic_DNA"/>
</dbReference>
<dbReference type="GeneID" id="81628433"/>